<feature type="compositionally biased region" description="Polar residues" evidence="5">
    <location>
        <begin position="366"/>
        <end position="377"/>
    </location>
</feature>
<organism evidence="8 9">
    <name type="scientific">Halopenitus salinus</name>
    <dbReference type="NCBI Taxonomy" id="1198295"/>
    <lineage>
        <taxon>Archaea</taxon>
        <taxon>Methanobacteriati</taxon>
        <taxon>Methanobacteriota</taxon>
        <taxon>Stenosarchaea group</taxon>
        <taxon>Halobacteria</taxon>
        <taxon>Halobacteriales</taxon>
        <taxon>Haloferacaceae</taxon>
        <taxon>Halopenitus</taxon>
    </lineage>
</organism>
<reference evidence="8 9" key="1">
    <citation type="journal article" date="2019" name="Int. J. Syst. Evol. Microbiol.">
        <title>The Global Catalogue of Microorganisms (GCM) 10K type strain sequencing project: providing services to taxonomists for standard genome sequencing and annotation.</title>
        <authorList>
            <consortium name="The Broad Institute Genomics Platform"/>
            <consortium name="The Broad Institute Genome Sequencing Center for Infectious Disease"/>
            <person name="Wu L."/>
            <person name="Ma J."/>
        </authorList>
    </citation>
    <scope>NUCLEOTIDE SEQUENCE [LARGE SCALE GENOMIC DNA]</scope>
    <source>
        <strain evidence="8 9">SKJ47</strain>
    </source>
</reference>
<comment type="caution">
    <text evidence="8">The sequence shown here is derived from an EMBL/GenBank/DDBJ whole genome shotgun (WGS) entry which is preliminary data.</text>
</comment>
<dbReference type="PANTHER" id="PTHR39535:SF2">
    <property type="entry name" value="HTTM DOMAIN-CONTAINING PROTEIN"/>
    <property type="match status" value="1"/>
</dbReference>
<feature type="transmembrane region" description="Helical" evidence="6">
    <location>
        <begin position="197"/>
        <end position="216"/>
    </location>
</feature>
<keyword evidence="3 6" id="KW-1133">Transmembrane helix</keyword>
<comment type="subcellular location">
    <subcellularLocation>
        <location evidence="1">Endomembrane system</location>
        <topology evidence="1">Multi-pass membrane protein</topology>
    </subcellularLocation>
</comment>
<protein>
    <submittedName>
        <fullName evidence="8">HTTM domain-containing protein</fullName>
    </submittedName>
</protein>
<evidence type="ECO:0000313" key="9">
    <source>
        <dbReference type="Proteomes" id="UP001596296"/>
    </source>
</evidence>
<feature type="transmembrane region" description="Helical" evidence="6">
    <location>
        <begin position="295"/>
        <end position="318"/>
    </location>
</feature>
<name>A0ABD5V1H4_9EURY</name>
<sequence length="538" mass="57265">MVRLPGRRLGPPLDRIRTAVRRRAGIDRRALAAFRIGLGTVILLDLLLRSRALSAHYTESGVLSREALASAYPPLARYSLHVHAESLAGTAGVTGLFVLAAIAAAALLVGYRTRIAALVSLALALSLQARNPFVLNSGDLLLWQLLLLSIFLPTGSRWSVDSLLERTRSGRGGEGPHELADVGGDRDEDGVVDRDRVAVASLATATLLVHVTLVYVSNAIFKLRGDHWIAGEGAAIAFSMDQFTILLGPRIAEVPPLLVAINYLWLGLLLASPLLVLSTGRLRTLLAAGIAGGHLGMTVTMAIAIFPLVSVVSLLVFLGPGVWDRVEGLLDRVGGFLDRVVGPAGSRLPIHRSKAGGNASKERIGGSTTDPRPSTGSRLLRAVPTALVACLLVGSLAWNAAALGYVDLGGGGIDPAEHGWEMFAPDPSGVDRWFVIEGTATDGERFDGFGRASVTTDPPPDVAATHPSARWRKYMIAIAVEDDPTVSGSTAAHFCDRIEDRTGRRVETVRITYVEQQVWPERSTETGTNELVTHECSG</sequence>
<dbReference type="Proteomes" id="UP001596296">
    <property type="component" value="Unassembled WGS sequence"/>
</dbReference>
<evidence type="ECO:0000256" key="1">
    <source>
        <dbReference type="ARBA" id="ARBA00004127"/>
    </source>
</evidence>
<feature type="transmembrane region" description="Helical" evidence="6">
    <location>
        <begin position="87"/>
        <end position="108"/>
    </location>
</feature>
<dbReference type="GO" id="GO:0012505">
    <property type="term" value="C:endomembrane system"/>
    <property type="evidence" value="ECO:0007669"/>
    <property type="project" value="UniProtKB-SubCell"/>
</dbReference>
<feature type="transmembrane region" description="Helical" evidence="6">
    <location>
        <begin position="30"/>
        <end position="48"/>
    </location>
</feature>
<gene>
    <name evidence="8" type="ORF">ACFQE9_12625</name>
</gene>
<accession>A0ABD5V1H4</accession>
<evidence type="ECO:0000259" key="7">
    <source>
        <dbReference type="SMART" id="SM00752"/>
    </source>
</evidence>
<keyword evidence="4 6" id="KW-0472">Membrane</keyword>
<evidence type="ECO:0000256" key="6">
    <source>
        <dbReference type="SAM" id="Phobius"/>
    </source>
</evidence>
<evidence type="ECO:0000256" key="2">
    <source>
        <dbReference type="ARBA" id="ARBA00022692"/>
    </source>
</evidence>
<feature type="region of interest" description="Disordered" evidence="5">
    <location>
        <begin position="348"/>
        <end position="377"/>
    </location>
</feature>
<keyword evidence="9" id="KW-1185">Reference proteome</keyword>
<dbReference type="SMART" id="SM00752">
    <property type="entry name" value="HTTM"/>
    <property type="match status" value="1"/>
</dbReference>
<keyword evidence="2 6" id="KW-0812">Transmembrane</keyword>
<evidence type="ECO:0000313" key="8">
    <source>
        <dbReference type="EMBL" id="MFC6893442.1"/>
    </source>
</evidence>
<evidence type="ECO:0000256" key="5">
    <source>
        <dbReference type="SAM" id="MobiDB-lite"/>
    </source>
</evidence>
<dbReference type="InterPro" id="IPR011020">
    <property type="entry name" value="HTTM-like"/>
</dbReference>
<proteinExistence type="predicted"/>
<evidence type="ECO:0000256" key="4">
    <source>
        <dbReference type="ARBA" id="ARBA00023136"/>
    </source>
</evidence>
<dbReference type="PANTHER" id="PTHR39535">
    <property type="entry name" value="SPORULATION-DELAYING PROTEIN SDPB"/>
    <property type="match status" value="1"/>
</dbReference>
<feature type="domain" description="HTTM-like" evidence="7">
    <location>
        <begin position="23"/>
        <end position="323"/>
    </location>
</feature>
<evidence type="ECO:0000256" key="3">
    <source>
        <dbReference type="ARBA" id="ARBA00022989"/>
    </source>
</evidence>
<feature type="transmembrane region" description="Helical" evidence="6">
    <location>
        <begin position="254"/>
        <end position="275"/>
    </location>
</feature>
<dbReference type="InterPro" id="IPR052964">
    <property type="entry name" value="Sporulation_signal_mat"/>
</dbReference>
<dbReference type="AlphaFoldDB" id="A0ABD5V1H4"/>
<dbReference type="EMBL" id="JBHSXL010000009">
    <property type="protein sequence ID" value="MFC6893442.1"/>
    <property type="molecule type" value="Genomic_DNA"/>
</dbReference>
<dbReference type="RefSeq" id="WP_379745164.1">
    <property type="nucleotide sequence ID" value="NZ_JBHSVN010000001.1"/>
</dbReference>